<dbReference type="PRINTS" id="PR00723">
    <property type="entry name" value="SUBTILISIN"/>
</dbReference>
<evidence type="ECO:0000259" key="5">
    <source>
        <dbReference type="PROSITE" id="PS50234"/>
    </source>
</evidence>
<dbReference type="Proteomes" id="UP001147653">
    <property type="component" value="Unassembled WGS sequence"/>
</dbReference>
<dbReference type="InterPro" id="IPR051048">
    <property type="entry name" value="Peptidase_S8/S53_subtilisin"/>
</dbReference>
<dbReference type="PANTHER" id="PTHR43399">
    <property type="entry name" value="SUBTILISIN-RELATED"/>
    <property type="match status" value="1"/>
</dbReference>
<feature type="active site" description="Charge relay system" evidence="4">
    <location>
        <position position="158"/>
    </location>
</feature>
<comment type="similarity">
    <text evidence="4">Belongs to the peptidase S8 family.</text>
</comment>
<evidence type="ECO:0000256" key="4">
    <source>
        <dbReference type="PROSITE-ProRule" id="PRU01240"/>
    </source>
</evidence>
<dbReference type="InterPro" id="IPR036465">
    <property type="entry name" value="vWFA_dom_sf"/>
</dbReference>
<dbReference type="Pfam" id="PF00092">
    <property type="entry name" value="VWA"/>
    <property type="match status" value="1"/>
</dbReference>
<dbReference type="Gene3D" id="3.40.50.200">
    <property type="entry name" value="Peptidase S8/S53 domain"/>
    <property type="match status" value="1"/>
</dbReference>
<dbReference type="PROSITE" id="PS00138">
    <property type="entry name" value="SUBTILASE_SER"/>
    <property type="match status" value="1"/>
</dbReference>
<dbReference type="PROSITE" id="PS00137">
    <property type="entry name" value="SUBTILASE_HIS"/>
    <property type="match status" value="1"/>
</dbReference>
<dbReference type="InterPro" id="IPR023828">
    <property type="entry name" value="Peptidase_S8_Ser-AS"/>
</dbReference>
<dbReference type="InterPro" id="IPR008979">
    <property type="entry name" value="Galactose-bd-like_sf"/>
</dbReference>
<dbReference type="InterPro" id="IPR000209">
    <property type="entry name" value="Peptidase_S8/S53_dom"/>
</dbReference>
<comment type="caution">
    <text evidence="6">The sequence shown here is derived from an EMBL/GenBank/DDBJ whole genome shotgun (WGS) entry which is preliminary data.</text>
</comment>
<dbReference type="Gene3D" id="3.40.50.410">
    <property type="entry name" value="von Willebrand factor, type A domain"/>
    <property type="match status" value="1"/>
</dbReference>
<dbReference type="PROSITE" id="PS50234">
    <property type="entry name" value="VWFA"/>
    <property type="match status" value="1"/>
</dbReference>
<dbReference type="Gene3D" id="2.60.120.380">
    <property type="match status" value="1"/>
</dbReference>
<keyword evidence="1 4" id="KW-0645">Protease</keyword>
<dbReference type="RefSeq" id="WP_270026598.1">
    <property type="nucleotide sequence ID" value="NZ_JAPDDP010000032.1"/>
</dbReference>
<feature type="active site" description="Charge relay system" evidence="4">
    <location>
        <position position="201"/>
    </location>
</feature>
<feature type="domain" description="VWFA" evidence="5">
    <location>
        <begin position="678"/>
        <end position="868"/>
    </location>
</feature>
<dbReference type="EMBL" id="JAPDDP010000032">
    <property type="protein sequence ID" value="MDA0182235.1"/>
    <property type="molecule type" value="Genomic_DNA"/>
</dbReference>
<dbReference type="PANTHER" id="PTHR43399:SF5">
    <property type="entry name" value="PEPTIDASE S8 FAMILY WITH PROTEASE-ASSOCIATED DOMAIN"/>
    <property type="match status" value="1"/>
</dbReference>
<dbReference type="GO" id="GO:0006508">
    <property type="term" value="P:proteolysis"/>
    <property type="evidence" value="ECO:0007669"/>
    <property type="project" value="UniProtKB-KW"/>
</dbReference>
<dbReference type="Pfam" id="PF00082">
    <property type="entry name" value="Peptidase_S8"/>
    <property type="match status" value="1"/>
</dbReference>
<dbReference type="InterPro" id="IPR034058">
    <property type="entry name" value="TagA/B/C/D_pept_dom"/>
</dbReference>
<accession>A0A9X3NCB8</accession>
<dbReference type="InterPro" id="IPR022398">
    <property type="entry name" value="Peptidase_S8_His-AS"/>
</dbReference>
<keyword evidence="2 4" id="KW-0378">Hydrolase</keyword>
<name>A0A9X3NCB8_9ACTN</name>
<reference evidence="6" key="1">
    <citation type="submission" date="2022-10" db="EMBL/GenBank/DDBJ databases">
        <title>The WGS of Solirubrobacter phytolaccae KCTC 29190.</title>
        <authorList>
            <person name="Jiang Z."/>
        </authorList>
    </citation>
    <scope>NUCLEOTIDE SEQUENCE</scope>
    <source>
        <strain evidence="6">KCTC 29190</strain>
    </source>
</reference>
<evidence type="ECO:0000256" key="2">
    <source>
        <dbReference type="ARBA" id="ARBA00022801"/>
    </source>
</evidence>
<sequence length="1174" mass="121926">MSRLPDGAYRIRGTTDASLGDLQGLAFIDSAAAVQPFEKLDATLAPAARQVLRTATSAAATSPPVSLLVTVDANYQPEATQEAAASIGEVTAHSARRMVVQTTADRIADVAALDGVLNVELEPDIRTQNNVARTLTGVEPVATTLALDGTGEIVGVADSGLDTGEPGTIMPDFNGRVLNVRATVAKAAAFGVADGADLNNHGTHVCGSIAGDGANSNGTIRGMAPAARLTVLSMGPDSGPGLVVPLDLGVGVFDDAYTDGARIHSDSWGDSINLGRYTALSQDVDEFVWDHRDLLVIISAGNAGDSASTVTPPGTAKNCLTVGASESVRPLPAIITIDPNLQDVDGNPATPPTNFPLQWAGFGLQADNADDIADFSSRGPVNDNGDSRIKPDIVAPGTFILSCRSTVSIADVGPDGLPPEAIGGLYPDDADGLFDHTEAVGRGLPGGRFFGTWNQNTPGPPAGAGPLATDNYVYESGTSMATPITSGAVAVLRQYLRERRGIENPSAALMKAFIINAAKVPPAMSTAPSNAHGFGWLNLQAVLTPAPTGQQAYSDDVDLAVATGDVREFSVQVADPLQPLRVTLTWSDFPGKGLQNRLYLRVLPPGGTPAIDGDVTAFPNPRNNVQRVHVPAPVPGVYTIQVHGVNVAFGIPEHAPALRQDFALAVINGVGFSPRPVDVAQVIDHSGSMGFYSFMVPARERAKQLVDVLRINDRTGVVQFDHTAATVSPVATVTSLAGQVATKTAIDTINPAGATSIGAGLQQGVQDLAAGGDPSHPQAIVLLSDGHENTPPWVGGGLTNSPPAWYTGPDFTDALPGVPATTKIYTVSLGVASDEVLLQAIAAARGGVFQAIHSAAEIGKLHEIYVHLQALVGGEEVIAAGSGSVSGIGPIGQPGINLAVLPRTNGNAAPELAHLVTADPALAEAMLAAKTPFEAVHPIPVDDTVTSVVFLVSWHDTAHPVAMRLVSPSLNVITPSTVLHQSIAGSSYSMIRIERPEPGVWELRVTADKTDRPGTHLYTFGVTADSPLGLRLVPPRRITAGKQQTLNARLVGNGLAKTLDLTGRALVPRTSVDALLKKHAAALKALKTRLKPDSEDVSVALSRLPILDLNLVAQGKPSLFQSSVRNLVVAPGRTTRKLTVPTPTSGITGVDATLNGTTKGGFEFIRVRRLDLRT</sequence>
<dbReference type="SUPFAM" id="SSF53300">
    <property type="entry name" value="vWA-like"/>
    <property type="match status" value="1"/>
</dbReference>
<feature type="active site" description="Charge relay system" evidence="4">
    <location>
        <position position="479"/>
    </location>
</feature>
<keyword evidence="7" id="KW-1185">Reference proteome</keyword>
<evidence type="ECO:0000256" key="3">
    <source>
        <dbReference type="ARBA" id="ARBA00022825"/>
    </source>
</evidence>
<dbReference type="InterPro" id="IPR036852">
    <property type="entry name" value="Peptidase_S8/S53_dom_sf"/>
</dbReference>
<organism evidence="6 7">
    <name type="scientific">Solirubrobacter phytolaccae</name>
    <dbReference type="NCBI Taxonomy" id="1404360"/>
    <lineage>
        <taxon>Bacteria</taxon>
        <taxon>Bacillati</taxon>
        <taxon>Actinomycetota</taxon>
        <taxon>Thermoleophilia</taxon>
        <taxon>Solirubrobacterales</taxon>
        <taxon>Solirubrobacteraceae</taxon>
        <taxon>Solirubrobacter</taxon>
    </lineage>
</organism>
<proteinExistence type="inferred from homology"/>
<dbReference type="InterPro" id="IPR015500">
    <property type="entry name" value="Peptidase_S8_subtilisin-rel"/>
</dbReference>
<dbReference type="PROSITE" id="PS51892">
    <property type="entry name" value="SUBTILASE"/>
    <property type="match status" value="1"/>
</dbReference>
<keyword evidence="3 4" id="KW-0720">Serine protease</keyword>
<dbReference type="SUPFAM" id="SSF49785">
    <property type="entry name" value="Galactose-binding domain-like"/>
    <property type="match status" value="1"/>
</dbReference>
<dbReference type="GO" id="GO:0004252">
    <property type="term" value="F:serine-type endopeptidase activity"/>
    <property type="evidence" value="ECO:0007669"/>
    <property type="project" value="UniProtKB-UniRule"/>
</dbReference>
<dbReference type="SMART" id="SM00327">
    <property type="entry name" value="VWA"/>
    <property type="match status" value="1"/>
</dbReference>
<evidence type="ECO:0000256" key="1">
    <source>
        <dbReference type="ARBA" id="ARBA00022670"/>
    </source>
</evidence>
<dbReference type="AlphaFoldDB" id="A0A9X3NCB8"/>
<evidence type="ECO:0000313" key="6">
    <source>
        <dbReference type="EMBL" id="MDA0182235.1"/>
    </source>
</evidence>
<gene>
    <name evidence="6" type="ORF">OJ997_18155</name>
</gene>
<dbReference type="SUPFAM" id="SSF52743">
    <property type="entry name" value="Subtilisin-like"/>
    <property type="match status" value="1"/>
</dbReference>
<protein>
    <submittedName>
        <fullName evidence="6">S8 family serine peptidase</fullName>
    </submittedName>
</protein>
<dbReference type="CDD" id="cd04842">
    <property type="entry name" value="Peptidases_S8_Kp43_protease"/>
    <property type="match status" value="1"/>
</dbReference>
<evidence type="ECO:0000313" key="7">
    <source>
        <dbReference type="Proteomes" id="UP001147653"/>
    </source>
</evidence>
<dbReference type="InterPro" id="IPR002035">
    <property type="entry name" value="VWF_A"/>
</dbReference>